<feature type="compositionally biased region" description="Gly residues" evidence="1">
    <location>
        <begin position="34"/>
        <end position="50"/>
    </location>
</feature>
<name>A0A0D9YSY8_9ORYZ</name>
<sequence length="412" mass="45713">MASTSGTAKDQPVHGRATQRRESTSTSTAAAEGGAPGEGGGRGDGRGATGTGSSSAAAAVDRKGKKKVDEGDRDPEQALRKSGPLEGKLLQSSIRAYQGPPAAEKPSGAPPAATPPARNTGRLGLSDREADDALNDIDLAMARQLPVVDTTVQKEEEEKEKEKEKEEEEEEDDDDEEGELLSHVSRRKNPLRSRIDGYISMDMNGKRRAILEIPVLFPCYIGVYKFHAFPVSLEQVLDREDTDEEQRLLAALEIEVKPMAMQIDYPEWATAFSWGHEVFKKLIENIIGWKNPASTYRSLAATWMCSHKDEYEQYVDDLGDDYPLEFWCATNLLPPRLYTDHVPMRALAASFRVPLQVENLHNGPAQDIYTADGVDVPRVTLLYTGAHYDILYPRPPGERSRRRAAGWLCRFW</sequence>
<reference evidence="2" key="2">
    <citation type="submission" date="2018-05" db="EMBL/GenBank/DDBJ databases">
        <title>OgluRS3 (Oryza glumaepatula Reference Sequence Version 3).</title>
        <authorList>
            <person name="Zhang J."/>
            <person name="Kudrna D."/>
            <person name="Lee S."/>
            <person name="Talag J."/>
            <person name="Welchert J."/>
            <person name="Wing R.A."/>
        </authorList>
    </citation>
    <scope>NUCLEOTIDE SEQUENCE [LARGE SCALE GENOMIC DNA]</scope>
</reference>
<feature type="region of interest" description="Disordered" evidence="1">
    <location>
        <begin position="146"/>
        <end position="184"/>
    </location>
</feature>
<feature type="compositionally biased region" description="Basic and acidic residues" evidence="1">
    <location>
        <begin position="67"/>
        <end position="79"/>
    </location>
</feature>
<feature type="compositionally biased region" description="Acidic residues" evidence="1">
    <location>
        <begin position="165"/>
        <end position="179"/>
    </location>
</feature>
<dbReference type="GO" id="GO:0004843">
    <property type="term" value="F:cysteine-type deubiquitinase activity"/>
    <property type="evidence" value="ECO:0007669"/>
    <property type="project" value="TreeGrafter"/>
</dbReference>
<dbReference type="EnsemblPlants" id="OGLUM02G18800.1">
    <property type="protein sequence ID" value="OGLUM02G18800.1"/>
    <property type="gene ID" value="OGLUM02G18800"/>
</dbReference>
<dbReference type="InterPro" id="IPR042467">
    <property type="entry name" value="Peptidase_C65_otubain_sub2"/>
</dbReference>
<proteinExistence type="predicted"/>
<dbReference type="AlphaFoldDB" id="A0A0D9YSY8"/>
<dbReference type="CDD" id="cd22749">
    <property type="entry name" value="Otubain_C65"/>
    <property type="match status" value="1"/>
</dbReference>
<protein>
    <submittedName>
        <fullName evidence="2">Uncharacterized protein</fullName>
    </submittedName>
</protein>
<dbReference type="Gramene" id="OGLUM02G18800.1">
    <property type="protein sequence ID" value="OGLUM02G18800.1"/>
    <property type="gene ID" value="OGLUM02G18800"/>
</dbReference>
<dbReference type="InterPro" id="IPR019400">
    <property type="entry name" value="Peptidase_C65_otubain"/>
</dbReference>
<dbReference type="Proteomes" id="UP000026961">
    <property type="component" value="Chromosome 2"/>
</dbReference>
<evidence type="ECO:0000313" key="2">
    <source>
        <dbReference type="EnsemblPlants" id="OGLUM02G18800.1"/>
    </source>
</evidence>
<reference evidence="2" key="1">
    <citation type="submission" date="2015-04" db="UniProtKB">
        <authorList>
            <consortium name="EnsemblPlants"/>
        </authorList>
    </citation>
    <scope>IDENTIFICATION</scope>
</reference>
<organism evidence="2">
    <name type="scientific">Oryza glumipatula</name>
    <dbReference type="NCBI Taxonomy" id="40148"/>
    <lineage>
        <taxon>Eukaryota</taxon>
        <taxon>Viridiplantae</taxon>
        <taxon>Streptophyta</taxon>
        <taxon>Embryophyta</taxon>
        <taxon>Tracheophyta</taxon>
        <taxon>Spermatophyta</taxon>
        <taxon>Magnoliopsida</taxon>
        <taxon>Liliopsida</taxon>
        <taxon>Poales</taxon>
        <taxon>Poaceae</taxon>
        <taxon>BOP clade</taxon>
        <taxon>Oryzoideae</taxon>
        <taxon>Oryzeae</taxon>
        <taxon>Oryzinae</taxon>
        <taxon>Oryza</taxon>
    </lineage>
</organism>
<dbReference type="GO" id="GO:0071108">
    <property type="term" value="P:protein K48-linked deubiquitination"/>
    <property type="evidence" value="ECO:0007669"/>
    <property type="project" value="TreeGrafter"/>
</dbReference>
<keyword evidence="3" id="KW-1185">Reference proteome</keyword>
<dbReference type="GO" id="GO:0043130">
    <property type="term" value="F:ubiquitin binding"/>
    <property type="evidence" value="ECO:0007669"/>
    <property type="project" value="TreeGrafter"/>
</dbReference>
<dbReference type="PANTHER" id="PTHR12931">
    <property type="entry name" value="UBIQUITIN THIOLESTERASE PROTEIN OTUB"/>
    <property type="match status" value="1"/>
</dbReference>
<dbReference type="InterPro" id="IPR038765">
    <property type="entry name" value="Papain-like_cys_pep_sf"/>
</dbReference>
<dbReference type="PANTHER" id="PTHR12931:SF17">
    <property type="entry name" value="OS02G0521500 PROTEIN"/>
    <property type="match status" value="1"/>
</dbReference>
<feature type="compositionally biased region" description="Low complexity" evidence="1">
    <location>
        <begin position="24"/>
        <end position="33"/>
    </location>
</feature>
<dbReference type="STRING" id="40148.A0A0D9YSY8"/>
<evidence type="ECO:0000313" key="3">
    <source>
        <dbReference type="Proteomes" id="UP000026961"/>
    </source>
</evidence>
<dbReference type="HOGENOM" id="CLU_030535_0_0_1"/>
<dbReference type="eggNOG" id="KOG3991">
    <property type="taxonomic scope" value="Eukaryota"/>
</dbReference>
<dbReference type="GO" id="GO:0005634">
    <property type="term" value="C:nucleus"/>
    <property type="evidence" value="ECO:0007669"/>
    <property type="project" value="TreeGrafter"/>
</dbReference>
<evidence type="ECO:0000256" key="1">
    <source>
        <dbReference type="SAM" id="MobiDB-lite"/>
    </source>
</evidence>
<dbReference type="Gene3D" id="1.20.1300.20">
    <property type="entry name" value="Peptidase C65 Otubain, subdomain 2"/>
    <property type="match status" value="1"/>
</dbReference>
<accession>A0A0D9YSY8</accession>
<feature type="compositionally biased region" description="Basic and acidic residues" evidence="1">
    <location>
        <begin position="152"/>
        <end position="164"/>
    </location>
</feature>
<dbReference type="SUPFAM" id="SSF54001">
    <property type="entry name" value="Cysteine proteinases"/>
    <property type="match status" value="1"/>
</dbReference>
<dbReference type="Pfam" id="PF10275">
    <property type="entry name" value="Peptidase_C65"/>
    <property type="match status" value="1"/>
</dbReference>
<feature type="region of interest" description="Disordered" evidence="1">
    <location>
        <begin position="1"/>
        <end position="125"/>
    </location>
</feature>